<reference evidence="9" key="1">
    <citation type="submission" date="2016-03" db="EMBL/GenBank/DDBJ databases">
        <authorList>
            <person name="Ploux O."/>
        </authorList>
    </citation>
    <scope>NUCLEOTIDE SEQUENCE</scope>
    <source>
        <strain evidence="9">UC10</strain>
    </source>
</reference>
<evidence type="ECO:0000259" key="7">
    <source>
        <dbReference type="Pfam" id="PF06271"/>
    </source>
</evidence>
<dbReference type="InterPro" id="IPR010432">
    <property type="entry name" value="RDD"/>
</dbReference>
<keyword evidence="2 6" id="KW-0812">Transmembrane</keyword>
<comment type="subcellular location">
    <subcellularLocation>
        <location evidence="1">Membrane</location>
        <topology evidence="1">Multi-pass membrane protein</topology>
    </subcellularLocation>
</comment>
<feature type="transmembrane region" description="Helical" evidence="6">
    <location>
        <begin position="197"/>
        <end position="217"/>
    </location>
</feature>
<evidence type="ECO:0000259" key="8">
    <source>
        <dbReference type="Pfam" id="PF13240"/>
    </source>
</evidence>
<keyword evidence="3 6" id="KW-1133">Transmembrane helix</keyword>
<evidence type="ECO:0000313" key="9">
    <source>
        <dbReference type="EMBL" id="SBV37673.1"/>
    </source>
</evidence>
<feature type="transmembrane region" description="Helical" evidence="6">
    <location>
        <begin position="60"/>
        <end position="82"/>
    </location>
</feature>
<dbReference type="Pfam" id="PF06271">
    <property type="entry name" value="RDD"/>
    <property type="match status" value="1"/>
</dbReference>
<dbReference type="Pfam" id="PF13240">
    <property type="entry name" value="Zn_Ribbon_1"/>
    <property type="match status" value="1"/>
</dbReference>
<dbReference type="InterPro" id="IPR026870">
    <property type="entry name" value="Zinc_ribbon_dom"/>
</dbReference>
<organism evidence="9">
    <name type="scientific">uncultured Stenotrophomonas sp</name>
    <dbReference type="NCBI Taxonomy" id="165438"/>
    <lineage>
        <taxon>Bacteria</taxon>
        <taxon>Pseudomonadati</taxon>
        <taxon>Pseudomonadota</taxon>
        <taxon>Gammaproteobacteria</taxon>
        <taxon>Lysobacterales</taxon>
        <taxon>Lysobacteraceae</taxon>
        <taxon>Stenotrophomonas</taxon>
        <taxon>environmental samples</taxon>
    </lineage>
</organism>
<dbReference type="AlphaFoldDB" id="A0A1Y5Q614"/>
<keyword evidence="4 6" id="KW-0472">Membrane</keyword>
<dbReference type="GO" id="GO:0016020">
    <property type="term" value="C:membrane"/>
    <property type="evidence" value="ECO:0007669"/>
    <property type="project" value="UniProtKB-SubCell"/>
</dbReference>
<gene>
    <name evidence="9" type="ORF">STPYR_12616</name>
</gene>
<evidence type="ECO:0000256" key="3">
    <source>
        <dbReference type="ARBA" id="ARBA00022989"/>
    </source>
</evidence>
<feature type="domain" description="Zinc-ribbon" evidence="8">
    <location>
        <begin position="2"/>
        <end position="23"/>
    </location>
</feature>
<evidence type="ECO:0000256" key="2">
    <source>
        <dbReference type="ARBA" id="ARBA00022692"/>
    </source>
</evidence>
<evidence type="ECO:0000256" key="5">
    <source>
        <dbReference type="SAM" id="MobiDB-lite"/>
    </source>
</evidence>
<proteinExistence type="predicted"/>
<evidence type="ECO:0000256" key="4">
    <source>
        <dbReference type="ARBA" id="ARBA00023136"/>
    </source>
</evidence>
<evidence type="ECO:0000256" key="6">
    <source>
        <dbReference type="SAM" id="Phobius"/>
    </source>
</evidence>
<feature type="transmembrane region" description="Helical" evidence="6">
    <location>
        <begin position="147"/>
        <end position="167"/>
    </location>
</feature>
<protein>
    <submittedName>
        <fullName evidence="9">Putative membrane protein/domain protein (Modular protein)</fullName>
    </submittedName>
</protein>
<sequence length="219" mass="23670">MFCTQCGTAIAGDAKFCGNCGAPAQGSAKPGMSTSKPTLPPPPIPRVEASVPQVRPWVRYWARMFDIYLASIVAGFAIGILNPNAFNEKGSDQLFALVVIFAWVFIEAIFLSTVGTTPGKWLFKTRIVPPHGGTLDYSTALSRSFKVWWRGLGIGFPLASLITLIVAHGKLTKNGITTWDRDDGFTITHERIGVLRVLVAIVFFTGFLLLIIVGNAANA</sequence>
<feature type="region of interest" description="Disordered" evidence="5">
    <location>
        <begin position="25"/>
        <end position="45"/>
    </location>
</feature>
<feature type="domain" description="RDD" evidence="7">
    <location>
        <begin position="56"/>
        <end position="169"/>
    </location>
</feature>
<name>A0A1Y5Q614_9GAMM</name>
<evidence type="ECO:0000256" key="1">
    <source>
        <dbReference type="ARBA" id="ARBA00004141"/>
    </source>
</evidence>
<dbReference type="EMBL" id="FLTS01000001">
    <property type="protein sequence ID" value="SBV37673.1"/>
    <property type="molecule type" value="Genomic_DNA"/>
</dbReference>
<feature type="transmembrane region" description="Helical" evidence="6">
    <location>
        <begin position="94"/>
        <end position="114"/>
    </location>
</feature>
<accession>A0A1Y5Q614</accession>